<name>I1C1X4_RHIO9</name>
<protein>
    <submittedName>
        <fullName evidence="1">Uncharacterized protein</fullName>
    </submittedName>
</protein>
<gene>
    <name evidence="1" type="ORF">RO3G_07159</name>
</gene>
<dbReference type="VEuPathDB" id="FungiDB:RO3G_07159"/>
<proteinExistence type="predicted"/>
<dbReference type="Gene3D" id="3.40.50.300">
    <property type="entry name" value="P-loop containing nucleotide triphosphate hydrolases"/>
    <property type="match status" value="1"/>
</dbReference>
<dbReference type="RefSeq" id="XP_067517850.1">
    <property type="nucleotide sequence ID" value="XM_067661749.1"/>
</dbReference>
<dbReference type="Proteomes" id="UP000009138">
    <property type="component" value="Unassembled WGS sequence"/>
</dbReference>
<sequence>MIFTVVSSNYHLELNPSDLGIYDRVIVQDVIKSIAQTQQFDVNARHQFKV</sequence>
<dbReference type="eggNOG" id="KOG2035">
    <property type="taxonomic scope" value="Eukaryota"/>
</dbReference>
<dbReference type="OrthoDB" id="761538at2759"/>
<dbReference type="EMBL" id="CH476736">
    <property type="protein sequence ID" value="EIE82454.1"/>
    <property type="molecule type" value="Genomic_DNA"/>
</dbReference>
<accession>I1C1X4</accession>
<organism evidence="1 2">
    <name type="scientific">Rhizopus delemar (strain RA 99-880 / ATCC MYA-4621 / FGSC 9543 / NRRL 43880)</name>
    <name type="common">Mucormycosis agent</name>
    <name type="synonym">Rhizopus arrhizus var. delemar</name>
    <dbReference type="NCBI Taxonomy" id="246409"/>
    <lineage>
        <taxon>Eukaryota</taxon>
        <taxon>Fungi</taxon>
        <taxon>Fungi incertae sedis</taxon>
        <taxon>Mucoromycota</taxon>
        <taxon>Mucoromycotina</taxon>
        <taxon>Mucoromycetes</taxon>
        <taxon>Mucorales</taxon>
        <taxon>Mucorineae</taxon>
        <taxon>Rhizopodaceae</taxon>
        <taxon>Rhizopus</taxon>
    </lineage>
</organism>
<dbReference type="GeneID" id="93614130"/>
<evidence type="ECO:0000313" key="1">
    <source>
        <dbReference type="EMBL" id="EIE82454.1"/>
    </source>
</evidence>
<evidence type="ECO:0000313" key="2">
    <source>
        <dbReference type="Proteomes" id="UP000009138"/>
    </source>
</evidence>
<dbReference type="AlphaFoldDB" id="I1C1X4"/>
<keyword evidence="2" id="KW-1185">Reference proteome</keyword>
<dbReference type="InterPro" id="IPR027417">
    <property type="entry name" value="P-loop_NTPase"/>
</dbReference>
<dbReference type="InParanoid" id="I1C1X4"/>
<dbReference type="STRING" id="246409.I1C1X4"/>
<reference evidence="1 2" key="1">
    <citation type="journal article" date="2009" name="PLoS Genet.">
        <title>Genomic analysis of the basal lineage fungus Rhizopus oryzae reveals a whole-genome duplication.</title>
        <authorList>
            <person name="Ma L.-J."/>
            <person name="Ibrahim A.S."/>
            <person name="Skory C."/>
            <person name="Grabherr M.G."/>
            <person name="Burger G."/>
            <person name="Butler M."/>
            <person name="Elias M."/>
            <person name="Idnurm A."/>
            <person name="Lang B.F."/>
            <person name="Sone T."/>
            <person name="Abe A."/>
            <person name="Calvo S.E."/>
            <person name="Corrochano L.M."/>
            <person name="Engels R."/>
            <person name="Fu J."/>
            <person name="Hansberg W."/>
            <person name="Kim J.-M."/>
            <person name="Kodira C.D."/>
            <person name="Koehrsen M.J."/>
            <person name="Liu B."/>
            <person name="Miranda-Saavedra D."/>
            <person name="O'Leary S."/>
            <person name="Ortiz-Castellanos L."/>
            <person name="Poulter R."/>
            <person name="Rodriguez-Romero J."/>
            <person name="Ruiz-Herrera J."/>
            <person name="Shen Y.-Q."/>
            <person name="Zeng Q."/>
            <person name="Galagan J."/>
            <person name="Birren B.W."/>
            <person name="Cuomo C.A."/>
            <person name="Wickes B.L."/>
        </authorList>
    </citation>
    <scope>NUCLEOTIDE SEQUENCE [LARGE SCALE GENOMIC DNA]</scope>
    <source>
        <strain evidence="2">RA 99-880 / ATCC MYA-4621 / FGSC 9543 / NRRL 43880</strain>
    </source>
</reference>